<comment type="function">
    <text evidence="7">The glycine cleavage system catalyzes the degradation of glycine.</text>
</comment>
<evidence type="ECO:0000259" key="11">
    <source>
        <dbReference type="Pfam" id="PF08669"/>
    </source>
</evidence>
<dbReference type="GO" id="GO:0004047">
    <property type="term" value="F:aminomethyltransferase activity"/>
    <property type="evidence" value="ECO:0007669"/>
    <property type="project" value="UniProtKB-UniRule"/>
</dbReference>
<evidence type="ECO:0000256" key="7">
    <source>
        <dbReference type="HAMAP-Rule" id="MF_00259"/>
    </source>
</evidence>
<evidence type="ECO:0000256" key="1">
    <source>
        <dbReference type="ARBA" id="ARBA00008609"/>
    </source>
</evidence>
<dbReference type="KEGG" id="dpt:Deipr_1956"/>
<dbReference type="Gene3D" id="3.30.1360.120">
    <property type="entry name" value="Probable tRNA modification gtpase trme, domain 1"/>
    <property type="match status" value="1"/>
</dbReference>
<dbReference type="EMBL" id="CP002536">
    <property type="protein sequence ID" value="ADY27087.1"/>
    <property type="molecule type" value="Genomic_DNA"/>
</dbReference>
<dbReference type="STRING" id="693977.Deipr_1956"/>
<dbReference type="eggNOG" id="COG0404">
    <property type="taxonomic scope" value="Bacteria"/>
</dbReference>
<dbReference type="InterPro" id="IPR028896">
    <property type="entry name" value="GcvT/YgfZ/DmdA"/>
</dbReference>
<proteinExistence type="inferred from homology"/>
<dbReference type="InterPro" id="IPR006222">
    <property type="entry name" value="GCVT_N"/>
</dbReference>
<dbReference type="EC" id="2.1.2.10" evidence="2 7"/>
<evidence type="ECO:0000256" key="5">
    <source>
        <dbReference type="ARBA" id="ARBA00031395"/>
    </source>
</evidence>
<evidence type="ECO:0000256" key="3">
    <source>
        <dbReference type="ARBA" id="ARBA00022576"/>
    </source>
</evidence>
<dbReference type="Gene3D" id="3.30.70.1400">
    <property type="entry name" value="Aminomethyltransferase beta-barrel domains"/>
    <property type="match status" value="1"/>
</dbReference>
<dbReference type="GO" id="GO:0005829">
    <property type="term" value="C:cytosol"/>
    <property type="evidence" value="ECO:0007669"/>
    <property type="project" value="TreeGrafter"/>
</dbReference>
<feature type="domain" description="Aminomethyltransferase C-terminal" evidence="11">
    <location>
        <begin position="316"/>
        <end position="391"/>
    </location>
</feature>
<dbReference type="GO" id="GO:0008483">
    <property type="term" value="F:transaminase activity"/>
    <property type="evidence" value="ECO:0007669"/>
    <property type="project" value="UniProtKB-KW"/>
</dbReference>
<dbReference type="FunFam" id="3.30.70.1400:FF:000001">
    <property type="entry name" value="Aminomethyltransferase"/>
    <property type="match status" value="1"/>
</dbReference>
<dbReference type="PIRSF" id="PIRSF006487">
    <property type="entry name" value="GcvT"/>
    <property type="match status" value="1"/>
</dbReference>
<comment type="catalytic activity">
    <reaction evidence="6 7">
        <text>N(6)-[(R)-S(8)-aminomethyldihydrolipoyl]-L-lysyl-[protein] + (6S)-5,6,7,8-tetrahydrofolate = N(6)-[(R)-dihydrolipoyl]-L-lysyl-[protein] + (6R)-5,10-methylene-5,6,7,8-tetrahydrofolate + NH4(+)</text>
        <dbReference type="Rhea" id="RHEA:16945"/>
        <dbReference type="Rhea" id="RHEA-COMP:10475"/>
        <dbReference type="Rhea" id="RHEA-COMP:10492"/>
        <dbReference type="ChEBI" id="CHEBI:15636"/>
        <dbReference type="ChEBI" id="CHEBI:28938"/>
        <dbReference type="ChEBI" id="CHEBI:57453"/>
        <dbReference type="ChEBI" id="CHEBI:83100"/>
        <dbReference type="ChEBI" id="CHEBI:83143"/>
        <dbReference type="EC" id="2.1.2.10"/>
    </reaction>
</comment>
<dbReference type="InterPro" id="IPR013977">
    <property type="entry name" value="GcvT_C"/>
</dbReference>
<keyword evidence="4 7" id="KW-0808">Transferase</keyword>
<keyword evidence="3 7" id="KW-0032">Aminotransferase</keyword>
<evidence type="ECO:0000256" key="2">
    <source>
        <dbReference type="ARBA" id="ARBA00012616"/>
    </source>
</evidence>
<dbReference type="PANTHER" id="PTHR43757">
    <property type="entry name" value="AMINOMETHYLTRANSFERASE"/>
    <property type="match status" value="1"/>
</dbReference>
<dbReference type="SUPFAM" id="SSF103025">
    <property type="entry name" value="Folate-binding domain"/>
    <property type="match status" value="1"/>
</dbReference>
<evidence type="ECO:0000313" key="13">
    <source>
        <dbReference type="Proteomes" id="UP000007718"/>
    </source>
</evidence>
<feature type="compositionally biased region" description="Basic and acidic residues" evidence="9">
    <location>
        <begin position="1"/>
        <end position="10"/>
    </location>
</feature>
<reference evidence="12 13" key="2">
    <citation type="journal article" date="2012" name="Stand. Genomic Sci.">
        <title>Complete genome sequence of the orange-red pigmented, radioresistant Deinococcus proteolyticus type strain (MRP(T)).</title>
        <authorList>
            <person name="Copeland A."/>
            <person name="Zeytun A."/>
            <person name="Yassawong M."/>
            <person name="Nolan M."/>
            <person name="Lucas S."/>
            <person name="Hammon N."/>
            <person name="Deshpande S."/>
            <person name="Cheng J.F."/>
            <person name="Han C."/>
            <person name="Tapia R."/>
            <person name="Goodwin L.A."/>
            <person name="Pitluck S."/>
            <person name="Mavromatis K."/>
            <person name="Liolios K."/>
            <person name="Pagani I."/>
            <person name="Ivanova N."/>
            <person name="Mikhailova N."/>
            <person name="Pati A."/>
            <person name="Chen A."/>
            <person name="Palaniappan K."/>
            <person name="Land M."/>
            <person name="Hauser L."/>
            <person name="Jeffries C.D."/>
            <person name="Brambilla E.M."/>
            <person name="Rohde M."/>
            <person name="Sikorski J."/>
            <person name="Pukall R."/>
            <person name="Goker M."/>
            <person name="Detter J.C."/>
            <person name="Woyke T."/>
            <person name="Bristow J."/>
            <person name="Eisen J.A."/>
            <person name="Markowitz V."/>
            <person name="Hugenholtz P."/>
            <person name="Kyrpides N.C."/>
            <person name="Klenk H.P."/>
            <person name="Lapidus A."/>
        </authorList>
    </citation>
    <scope>NUCLEOTIDE SEQUENCE [LARGE SCALE GENOMIC DNA]</scope>
    <source>
        <strain evidence="13">ATCC 35074 / DSM 20540 / JCM 6276 / NBRC 101906 / NCIMB 13154 / VKM Ac-1939 / CCM 2703 / MRP</strain>
    </source>
</reference>
<feature type="region of interest" description="Disordered" evidence="9">
    <location>
        <begin position="1"/>
        <end position="25"/>
    </location>
</feature>
<dbReference type="Proteomes" id="UP000007718">
    <property type="component" value="Chromosome"/>
</dbReference>
<dbReference type="HAMAP" id="MF_00259">
    <property type="entry name" value="GcvT"/>
    <property type="match status" value="1"/>
</dbReference>
<evidence type="ECO:0000256" key="9">
    <source>
        <dbReference type="SAM" id="MobiDB-lite"/>
    </source>
</evidence>
<protein>
    <recommendedName>
        <fullName evidence="2 7">Aminomethyltransferase</fullName>
        <ecNumber evidence="2 7">2.1.2.10</ecNumber>
    </recommendedName>
    <alternativeName>
        <fullName evidence="5 7">Glycine cleavage system T protein</fullName>
    </alternativeName>
</protein>
<feature type="binding site" evidence="8">
    <location>
        <position position="239"/>
    </location>
    <ligand>
        <name>substrate</name>
    </ligand>
</feature>
<dbReference type="InterPro" id="IPR022903">
    <property type="entry name" value="GcvT_bac"/>
</dbReference>
<dbReference type="GO" id="GO:0008168">
    <property type="term" value="F:methyltransferase activity"/>
    <property type="evidence" value="ECO:0007669"/>
    <property type="project" value="UniProtKB-KW"/>
</dbReference>
<dbReference type="AlphaFoldDB" id="F0RMF0"/>
<sequence length="393" mass="42726">MAPDPRKVGLREGAQASGAPGHAMGATCRGHGSFRYSGAVENQNLKRTPLHAAHLRAGARMVPFGGWDMPVQYAGLKAEHQAVRENVGMFDVSHMGQFRFRGPGALDFLQHVTPNDVSKLKPGRAHYNWLPAEEGGLVDDIYIYQAGEQDYLMVVNAGNIAKDWAHLQALAAGYDVQMTDESDDWVLIAVQGPKAAATLNEFTDADLLTAKRNSFFPGRLLDHDVFFARTGYTGEDGFEVFVKAPEGEALWDALLASGIAPAGLGARDTLRLEAGFPLYGHEFSENIHPLSSTYSWVVKDKPYLGRTKMDEAPRQKLIGLKLDKIPVREGYPVMLGGENVGVVTSGSTSPTLGHPIAMALVDVDAADASAFEVEVRGKRHPAERTELPFYKAK</sequence>
<comment type="subunit">
    <text evidence="7">The glycine cleavage system is composed of four proteins: P, T, L and H.</text>
</comment>
<reference evidence="13" key="1">
    <citation type="submission" date="2011-02" db="EMBL/GenBank/DDBJ databases">
        <title>The complete sequence of chromosome of Deinococcus proteolyticus DSM 20540.</title>
        <authorList>
            <consortium name="US DOE Joint Genome Institute (JGI-PGF)"/>
            <person name="Lucas S."/>
            <person name="Copeland A."/>
            <person name="Lapidus A."/>
            <person name="Bruce D."/>
            <person name="Goodwin L."/>
            <person name="Pitluck S."/>
            <person name="Kyrpides N."/>
            <person name="Mavromatis K."/>
            <person name="Pagani I."/>
            <person name="Ivanova N."/>
            <person name="Ovchinnikova G."/>
            <person name="Zeytun A."/>
            <person name="Detter J.C."/>
            <person name="Han C."/>
            <person name="Land M."/>
            <person name="Hauser L."/>
            <person name="Markowitz V."/>
            <person name="Cheng J.-F."/>
            <person name="Hugenholtz P."/>
            <person name="Woyke T."/>
            <person name="Wu D."/>
            <person name="Pukall R."/>
            <person name="Steenblock K."/>
            <person name="Brambilla E."/>
            <person name="Klenk H.-P."/>
            <person name="Eisen J.A."/>
        </authorList>
    </citation>
    <scope>NUCLEOTIDE SEQUENCE [LARGE SCALE GENOMIC DNA]</scope>
    <source>
        <strain evidence="13">ATCC 35074 / DSM 20540 / JCM 6276 / NBRC 101906 / NCIMB 13154 / VKM Ac-1939 / CCM 2703 / MRP</strain>
    </source>
</reference>
<keyword evidence="13" id="KW-1185">Reference proteome</keyword>
<accession>F0RMF0</accession>
<dbReference type="SUPFAM" id="SSF101790">
    <property type="entry name" value="Aminomethyltransferase beta-barrel domain"/>
    <property type="match status" value="1"/>
</dbReference>
<dbReference type="PANTHER" id="PTHR43757:SF2">
    <property type="entry name" value="AMINOMETHYLTRANSFERASE, MITOCHONDRIAL"/>
    <property type="match status" value="1"/>
</dbReference>
<evidence type="ECO:0000256" key="4">
    <source>
        <dbReference type="ARBA" id="ARBA00022679"/>
    </source>
</evidence>
<evidence type="ECO:0000259" key="10">
    <source>
        <dbReference type="Pfam" id="PF01571"/>
    </source>
</evidence>
<dbReference type="Gene3D" id="4.10.1250.10">
    <property type="entry name" value="Aminomethyltransferase fragment"/>
    <property type="match status" value="1"/>
</dbReference>
<name>F0RMF0_DEIPM</name>
<dbReference type="GO" id="GO:0032259">
    <property type="term" value="P:methylation"/>
    <property type="evidence" value="ECO:0007669"/>
    <property type="project" value="UniProtKB-KW"/>
</dbReference>
<comment type="similarity">
    <text evidence="1 7">Belongs to the GcvT family.</text>
</comment>
<dbReference type="InterPro" id="IPR006223">
    <property type="entry name" value="GcvT"/>
</dbReference>
<gene>
    <name evidence="7" type="primary">gcvT</name>
    <name evidence="12" type="ordered locus">Deipr_1956</name>
</gene>
<dbReference type="GO" id="GO:0005960">
    <property type="term" value="C:glycine cleavage complex"/>
    <property type="evidence" value="ECO:0007669"/>
    <property type="project" value="InterPro"/>
</dbReference>
<dbReference type="InterPro" id="IPR027266">
    <property type="entry name" value="TrmE/GcvT-like"/>
</dbReference>
<dbReference type="GO" id="GO:0019464">
    <property type="term" value="P:glycine decarboxylation via glycine cleavage system"/>
    <property type="evidence" value="ECO:0007669"/>
    <property type="project" value="UniProtKB-UniRule"/>
</dbReference>
<feature type="domain" description="GCVT N-terminal" evidence="10">
    <location>
        <begin position="50"/>
        <end position="299"/>
    </location>
</feature>
<keyword evidence="12" id="KW-0489">Methyltransferase</keyword>
<evidence type="ECO:0000313" key="12">
    <source>
        <dbReference type="EMBL" id="ADY27087.1"/>
    </source>
</evidence>
<dbReference type="HOGENOM" id="CLU_007884_10_2_0"/>
<dbReference type="NCBIfam" id="NF001567">
    <property type="entry name" value="PRK00389.1"/>
    <property type="match status" value="1"/>
</dbReference>
<dbReference type="Gene3D" id="2.40.30.110">
    <property type="entry name" value="Aminomethyltransferase beta-barrel domains"/>
    <property type="match status" value="1"/>
</dbReference>
<evidence type="ECO:0000256" key="8">
    <source>
        <dbReference type="PIRSR" id="PIRSR006487-1"/>
    </source>
</evidence>
<evidence type="ECO:0000256" key="6">
    <source>
        <dbReference type="ARBA" id="ARBA00047665"/>
    </source>
</evidence>
<dbReference type="Pfam" id="PF01571">
    <property type="entry name" value="GCV_T"/>
    <property type="match status" value="1"/>
</dbReference>
<organism evidence="12 13">
    <name type="scientific">Deinococcus proteolyticus (strain ATCC 35074 / DSM 20540 / JCM 6276 / NBRC 101906 / NCIMB 13154 / VKM Ac-1939 / CCM 2703 / MRP)</name>
    <dbReference type="NCBI Taxonomy" id="693977"/>
    <lineage>
        <taxon>Bacteria</taxon>
        <taxon>Thermotogati</taxon>
        <taxon>Deinococcota</taxon>
        <taxon>Deinococci</taxon>
        <taxon>Deinococcales</taxon>
        <taxon>Deinococcaceae</taxon>
        <taxon>Deinococcus</taxon>
    </lineage>
</organism>
<dbReference type="NCBIfam" id="TIGR00528">
    <property type="entry name" value="gcvT"/>
    <property type="match status" value="1"/>
</dbReference>
<dbReference type="InterPro" id="IPR029043">
    <property type="entry name" value="GcvT/YgfZ_C"/>
</dbReference>
<dbReference type="Pfam" id="PF08669">
    <property type="entry name" value="GCV_T_C"/>
    <property type="match status" value="1"/>
</dbReference>